<dbReference type="EMBL" id="CP065031">
    <property type="protein sequence ID" value="QPK22780.1"/>
    <property type="molecule type" value="Genomic_DNA"/>
</dbReference>
<dbReference type="PANTHER" id="PTHR45947">
    <property type="entry name" value="SULFOQUINOVOSYL TRANSFERASE SQD2"/>
    <property type="match status" value="1"/>
</dbReference>
<accession>A0A433N4U4</accession>
<sequence>MVKVKLISFSLSKGGAAIAAKKFGHLLLKDGVGVDFINQDNSGRWSFFKRLISFILVKMQFDNNPIKHSLNFFSYKPVVDSFNYANDIHHFHWINNDTLSVFDFDKIPQNSIFTLHDEWLYCGVEHYVKVDPDCKNGSEGLDLDFIHGYKFFKKGIKGVNWSFYIWKIKKKALSKRKDIVYTVPSLWMLDRAKKSQILKDADIRLLPNPIDIDVFKPLSALERNEFRYKMGFSESDFLIIFGAIGGNKNPIKGGKQLEESLNHLKSLISDTDRQRIRLIIFGSAEKSSEAFSGFSCSRVGHITDPTELSALYSAADCAVIPSLVESFGQVAAEALASETPVVCFETSGLKDIVINGRTGSTVEPFDTYAFANAIKDMFFLSTEERKSMARLGRSFVVENFSYSIISENYFSLINEVNSKKLNNLVK</sequence>
<dbReference type="EMBL" id="JACGET010000031">
    <property type="protein sequence ID" value="MBN3108582.1"/>
    <property type="molecule type" value="Genomic_DNA"/>
</dbReference>
<dbReference type="Pfam" id="PF13692">
    <property type="entry name" value="Glyco_trans_1_4"/>
    <property type="match status" value="1"/>
</dbReference>
<dbReference type="Proteomes" id="UP000269351">
    <property type="component" value="Chromosome"/>
</dbReference>
<name>A0A433N4U4_9GAMM</name>
<dbReference type="RefSeq" id="WP_119871255.1">
    <property type="nucleotide sequence ID" value="NZ_BSWF01000013.1"/>
</dbReference>
<dbReference type="SUPFAM" id="SSF53756">
    <property type="entry name" value="UDP-Glycosyltransferase/glycogen phosphorylase"/>
    <property type="match status" value="1"/>
</dbReference>
<keyword evidence="4" id="KW-1185">Reference proteome</keyword>
<reference evidence="1 4" key="1">
    <citation type="submission" date="2020-07" db="EMBL/GenBank/DDBJ databases">
        <title>A pangenomic view of the genus Pectobacterium provides insights into genome organization, phylogeny, and virulence.</title>
        <authorList>
            <person name="Jonkheer E."/>
            <person name="Brankovics B."/>
            <person name="Houwers I."/>
            <person name="Van Der Wolf J."/>
            <person name="Bonants P."/>
            <person name="Vreeburg R."/>
            <person name="Bollema R."/>
            <person name="De Haan J."/>
            <person name="Berke L."/>
            <person name="De Ridder D."/>
            <person name="Smit S."/>
            <person name="Van Der Lee T.A.J."/>
        </authorList>
    </citation>
    <scope>NUCLEOTIDE SEQUENCE [LARGE SCALE GENOMIC DNA]</scope>
    <source>
        <strain evidence="1 4">NAK:384</strain>
    </source>
</reference>
<keyword evidence="2" id="KW-0808">Transferase</keyword>
<dbReference type="GO" id="GO:0016757">
    <property type="term" value="F:glycosyltransferase activity"/>
    <property type="evidence" value="ECO:0007669"/>
    <property type="project" value="TreeGrafter"/>
</dbReference>
<dbReference type="Proteomes" id="UP000762586">
    <property type="component" value="Unassembled WGS sequence"/>
</dbReference>
<gene>
    <name evidence="2" type="ORF">F126LOC_014020</name>
    <name evidence="1" type="ORF">H4F48_21195</name>
</gene>
<evidence type="ECO:0000313" key="3">
    <source>
        <dbReference type="Proteomes" id="UP000269351"/>
    </source>
</evidence>
<evidence type="ECO:0000313" key="1">
    <source>
        <dbReference type="EMBL" id="MBN3108582.1"/>
    </source>
</evidence>
<dbReference type="Gene3D" id="3.40.50.2000">
    <property type="entry name" value="Glycogen Phosphorylase B"/>
    <property type="match status" value="2"/>
</dbReference>
<reference evidence="2 3" key="2">
    <citation type="submission" date="2020-11" db="EMBL/GenBank/DDBJ databases">
        <title>Complete genome sequence of Pectobacterium brasiliense strain F126.</title>
        <authorList>
            <person name="Miroshnikov K."/>
            <person name="Vo T.N.H."/>
            <person name="Khodykina M.V."/>
            <person name="Kabanova A.P."/>
            <person name="Shneider M."/>
            <person name="Korzhenkov A."/>
            <person name="Toschakov S.V."/>
            <person name="Miroshnikov K.A."/>
            <person name="Ignatov A.N."/>
            <person name="Mikhailova Y.V."/>
            <person name="Shelenkov A."/>
            <person name="Yanushevich Y.G."/>
            <person name="Evseev P.V."/>
        </authorList>
    </citation>
    <scope>NUCLEOTIDE SEQUENCE [LARGE SCALE GENOMIC DNA]</scope>
    <source>
        <strain evidence="2 3">F126</strain>
    </source>
</reference>
<proteinExistence type="predicted"/>
<protein>
    <submittedName>
        <fullName evidence="2">Glycosyltransferase</fullName>
    </submittedName>
</protein>
<evidence type="ECO:0000313" key="2">
    <source>
        <dbReference type="EMBL" id="QPK22780.1"/>
    </source>
</evidence>
<dbReference type="AlphaFoldDB" id="A0A433N4U4"/>
<organism evidence="2 3">
    <name type="scientific">Pectobacterium brasiliense</name>
    <dbReference type="NCBI Taxonomy" id="180957"/>
    <lineage>
        <taxon>Bacteria</taxon>
        <taxon>Pseudomonadati</taxon>
        <taxon>Pseudomonadota</taxon>
        <taxon>Gammaproteobacteria</taxon>
        <taxon>Enterobacterales</taxon>
        <taxon>Pectobacteriaceae</taxon>
        <taxon>Pectobacterium</taxon>
    </lineage>
</organism>
<dbReference type="PANTHER" id="PTHR45947:SF3">
    <property type="entry name" value="SULFOQUINOVOSYL TRANSFERASE SQD2"/>
    <property type="match status" value="1"/>
</dbReference>
<evidence type="ECO:0000313" key="4">
    <source>
        <dbReference type="Proteomes" id="UP000762586"/>
    </source>
</evidence>
<dbReference type="InterPro" id="IPR050194">
    <property type="entry name" value="Glycosyltransferase_grp1"/>
</dbReference>